<gene>
    <name evidence="2" type="ORF">B296_00014264</name>
</gene>
<sequence>MVMSRWLWKAGPERAGSTERIGRLWYRSTGCFSTTYTILLTDGKHGVYGDSHRHGRVVRKLVTVGIFYVLLYGEKNPRFRESGDSDDEDEDDRKRRR</sequence>
<evidence type="ECO:0000256" key="1">
    <source>
        <dbReference type="SAM" id="MobiDB-lite"/>
    </source>
</evidence>
<accession>A0A427AT46</accession>
<dbReference type="Proteomes" id="UP000287651">
    <property type="component" value="Unassembled WGS sequence"/>
</dbReference>
<name>A0A427AT46_ENSVE</name>
<organism evidence="2 3">
    <name type="scientific">Ensete ventricosum</name>
    <name type="common">Abyssinian banana</name>
    <name type="synonym">Musa ensete</name>
    <dbReference type="NCBI Taxonomy" id="4639"/>
    <lineage>
        <taxon>Eukaryota</taxon>
        <taxon>Viridiplantae</taxon>
        <taxon>Streptophyta</taxon>
        <taxon>Embryophyta</taxon>
        <taxon>Tracheophyta</taxon>
        <taxon>Spermatophyta</taxon>
        <taxon>Magnoliopsida</taxon>
        <taxon>Liliopsida</taxon>
        <taxon>Zingiberales</taxon>
        <taxon>Musaceae</taxon>
        <taxon>Ensete</taxon>
    </lineage>
</organism>
<dbReference type="EMBL" id="AMZH03001414">
    <property type="protein sequence ID" value="RRT79381.1"/>
    <property type="molecule type" value="Genomic_DNA"/>
</dbReference>
<protein>
    <submittedName>
        <fullName evidence="2">Uncharacterized protein</fullName>
    </submittedName>
</protein>
<evidence type="ECO:0000313" key="2">
    <source>
        <dbReference type="EMBL" id="RRT79381.1"/>
    </source>
</evidence>
<feature type="region of interest" description="Disordered" evidence="1">
    <location>
        <begin position="77"/>
        <end position="97"/>
    </location>
</feature>
<proteinExistence type="predicted"/>
<dbReference type="AlphaFoldDB" id="A0A427AT46"/>
<evidence type="ECO:0000313" key="3">
    <source>
        <dbReference type="Proteomes" id="UP000287651"/>
    </source>
</evidence>
<comment type="caution">
    <text evidence="2">The sequence shown here is derived from an EMBL/GenBank/DDBJ whole genome shotgun (WGS) entry which is preliminary data.</text>
</comment>
<reference evidence="2 3" key="1">
    <citation type="journal article" date="2014" name="Agronomy (Basel)">
        <title>A Draft Genome Sequence for Ensete ventricosum, the Drought-Tolerant Tree Against Hunger.</title>
        <authorList>
            <person name="Harrison J."/>
            <person name="Moore K.A."/>
            <person name="Paszkiewicz K."/>
            <person name="Jones T."/>
            <person name="Grant M."/>
            <person name="Ambacheew D."/>
            <person name="Muzemil S."/>
            <person name="Studholme D.J."/>
        </authorList>
    </citation>
    <scope>NUCLEOTIDE SEQUENCE [LARGE SCALE GENOMIC DNA]</scope>
</reference>